<keyword evidence="4" id="KW-1185">Reference proteome</keyword>
<accession>A0A9W9D7E1</accession>
<dbReference type="InterPro" id="IPR007867">
    <property type="entry name" value="GMC_OxRtase_C"/>
</dbReference>
<dbReference type="Gene3D" id="3.50.50.60">
    <property type="entry name" value="FAD/NAD(P)-binding domain"/>
    <property type="match status" value="1"/>
</dbReference>
<dbReference type="Pfam" id="PF05199">
    <property type="entry name" value="GMC_oxred_C"/>
    <property type="match status" value="1"/>
</dbReference>
<dbReference type="InterPro" id="IPR036188">
    <property type="entry name" value="FAD/NAD-bd_sf"/>
</dbReference>
<evidence type="ECO:0000313" key="3">
    <source>
        <dbReference type="EMBL" id="KAJ4403648.1"/>
    </source>
</evidence>
<dbReference type="AlphaFoldDB" id="A0A9W9D7E1"/>
<dbReference type="EMBL" id="JAPEVA010000049">
    <property type="protein sequence ID" value="KAJ4403648.1"/>
    <property type="molecule type" value="Genomic_DNA"/>
</dbReference>
<dbReference type="PANTHER" id="PTHR11552:SF147">
    <property type="entry name" value="CHOLINE DEHYDROGENASE, MITOCHONDRIAL"/>
    <property type="match status" value="1"/>
</dbReference>
<name>A0A9W9D7E1_9PLEO</name>
<evidence type="ECO:0000313" key="4">
    <source>
        <dbReference type="Proteomes" id="UP001140510"/>
    </source>
</evidence>
<gene>
    <name evidence="3" type="ORF">N0V91_006348</name>
</gene>
<comment type="caution">
    <text evidence="3">The sequence shown here is derived from an EMBL/GenBank/DDBJ whole genome shotgun (WGS) entry which is preliminary data.</text>
</comment>
<feature type="domain" description="Glucose-methanol-choline oxidoreductase C-terminal" evidence="2">
    <location>
        <begin position="79"/>
        <end position="185"/>
    </location>
</feature>
<dbReference type="Gene3D" id="3.30.560.10">
    <property type="entry name" value="Glucose Oxidase, domain 3"/>
    <property type="match status" value="1"/>
</dbReference>
<proteinExistence type="inferred from homology"/>
<evidence type="ECO:0000256" key="1">
    <source>
        <dbReference type="ARBA" id="ARBA00010790"/>
    </source>
</evidence>
<evidence type="ECO:0000259" key="2">
    <source>
        <dbReference type="Pfam" id="PF05199"/>
    </source>
</evidence>
<organism evidence="3 4">
    <name type="scientific">Didymella pomorum</name>
    <dbReference type="NCBI Taxonomy" id="749634"/>
    <lineage>
        <taxon>Eukaryota</taxon>
        <taxon>Fungi</taxon>
        <taxon>Dikarya</taxon>
        <taxon>Ascomycota</taxon>
        <taxon>Pezizomycotina</taxon>
        <taxon>Dothideomycetes</taxon>
        <taxon>Pleosporomycetidae</taxon>
        <taxon>Pleosporales</taxon>
        <taxon>Pleosporineae</taxon>
        <taxon>Didymellaceae</taxon>
        <taxon>Didymella</taxon>
    </lineage>
</organism>
<dbReference type="OrthoDB" id="269227at2759"/>
<dbReference type="SUPFAM" id="SSF54373">
    <property type="entry name" value="FAD-linked reductases, C-terminal domain"/>
    <property type="match status" value="1"/>
</dbReference>
<dbReference type="Proteomes" id="UP001140510">
    <property type="component" value="Unassembled WGS sequence"/>
</dbReference>
<dbReference type="PANTHER" id="PTHR11552">
    <property type="entry name" value="GLUCOSE-METHANOL-CHOLINE GMC OXIDOREDUCTASE"/>
    <property type="match status" value="1"/>
</dbReference>
<dbReference type="InterPro" id="IPR012132">
    <property type="entry name" value="GMC_OxRdtase"/>
</dbReference>
<dbReference type="GO" id="GO:0050660">
    <property type="term" value="F:flavin adenine dinucleotide binding"/>
    <property type="evidence" value="ECO:0007669"/>
    <property type="project" value="InterPro"/>
</dbReference>
<dbReference type="GO" id="GO:0016614">
    <property type="term" value="F:oxidoreductase activity, acting on CH-OH group of donors"/>
    <property type="evidence" value="ECO:0007669"/>
    <property type="project" value="InterPro"/>
</dbReference>
<protein>
    <recommendedName>
        <fullName evidence="2">Glucose-methanol-choline oxidoreductase C-terminal domain-containing protein</fullName>
    </recommendedName>
</protein>
<comment type="similarity">
    <text evidence="1">Belongs to the GMC oxidoreductase family.</text>
</comment>
<reference evidence="3" key="1">
    <citation type="submission" date="2022-10" db="EMBL/GenBank/DDBJ databases">
        <title>Tapping the CABI collections for fungal endophytes: first genome assemblies for Collariella, Neodidymelliopsis, Ascochyta clinopodiicola, Didymella pomorum, Didymosphaeria variabile, Neocosmospora piperis and Neocucurbitaria cava.</title>
        <authorList>
            <person name="Hill R."/>
        </authorList>
    </citation>
    <scope>NUCLEOTIDE SEQUENCE</scope>
    <source>
        <strain evidence="3">IMI 355091</strain>
    </source>
</reference>
<sequence length="204" mass="22638">MTKFCTSISRLASIPPTDLSPQLLADNEHTEDHRALLPKRSHIASIVLYYPLFADLGPFPAISEANGDHIAISALHMQPLSRHTVTLRCKDPRDHPVWDQKFFSTHTDRFIMLAAVRNNTRLASTAPLADELDGEIAPTGFEKTDEEIYERIRAFVMTVAHPKDTCALGTVLDDEFRVKRVEGLRAGLGSMSLLKTSGEEMAVA</sequence>